<feature type="region of interest" description="Disordered" evidence="1">
    <location>
        <begin position="98"/>
        <end position="119"/>
    </location>
</feature>
<proteinExistence type="predicted"/>
<feature type="compositionally biased region" description="Basic and acidic residues" evidence="1">
    <location>
        <begin position="102"/>
        <end position="111"/>
    </location>
</feature>
<accession>A0A224YCC5</accession>
<keyword evidence="2" id="KW-0732">Signal</keyword>
<name>A0A224YCC5_9ACAR</name>
<sequence>MNVQIILFMLRLIGYTDTHTLARNMTIYVPEYKQCLKVALGRAMETGYKTELRVHGSSMPRRAVLQHIDTRPYRRRCFYIQSLSTILAALARIHSSTSLPVSEKKKEKEKPVPQIVPTV</sequence>
<organism evidence="3">
    <name type="scientific">Rhipicephalus zambeziensis</name>
    <dbReference type="NCBI Taxonomy" id="60191"/>
    <lineage>
        <taxon>Eukaryota</taxon>
        <taxon>Metazoa</taxon>
        <taxon>Ecdysozoa</taxon>
        <taxon>Arthropoda</taxon>
        <taxon>Chelicerata</taxon>
        <taxon>Arachnida</taxon>
        <taxon>Acari</taxon>
        <taxon>Parasitiformes</taxon>
        <taxon>Ixodida</taxon>
        <taxon>Ixodoidea</taxon>
        <taxon>Ixodidae</taxon>
        <taxon>Rhipicephalinae</taxon>
        <taxon>Rhipicephalus</taxon>
        <taxon>Rhipicephalus</taxon>
    </lineage>
</organism>
<evidence type="ECO:0000256" key="1">
    <source>
        <dbReference type="SAM" id="MobiDB-lite"/>
    </source>
</evidence>
<evidence type="ECO:0000313" key="3">
    <source>
        <dbReference type="EMBL" id="MAA13339.1"/>
    </source>
</evidence>
<reference evidence="3" key="1">
    <citation type="journal article" date="2017" name="Parasit. Vectors">
        <title>Sialotranscriptomics of Rhipicephalus zambeziensis reveals intricate expression profiles of secretory proteins and suggests tight temporal transcriptional regulation during blood-feeding.</title>
        <authorList>
            <person name="de Castro M.H."/>
            <person name="de Klerk D."/>
            <person name="Pienaar R."/>
            <person name="Rees D.J.G."/>
            <person name="Mans B.J."/>
        </authorList>
    </citation>
    <scope>NUCLEOTIDE SEQUENCE</scope>
    <source>
        <tissue evidence="3">Salivary glands</tissue>
    </source>
</reference>
<protein>
    <submittedName>
        <fullName evidence="3">Uncharacterized protein</fullName>
    </submittedName>
</protein>
<dbReference type="AlphaFoldDB" id="A0A224YCC5"/>
<feature type="chain" id="PRO_5012804641" evidence="2">
    <location>
        <begin position="19"/>
        <end position="119"/>
    </location>
</feature>
<feature type="signal peptide" evidence="2">
    <location>
        <begin position="1"/>
        <end position="18"/>
    </location>
</feature>
<evidence type="ECO:0000256" key="2">
    <source>
        <dbReference type="SAM" id="SignalP"/>
    </source>
</evidence>
<dbReference type="EMBL" id="GFPF01002193">
    <property type="protein sequence ID" value="MAA13339.1"/>
    <property type="molecule type" value="Transcribed_RNA"/>
</dbReference>